<name>A0A840HVH8_9SPHN</name>
<evidence type="ECO:0000256" key="2">
    <source>
        <dbReference type="SAM" id="SignalP"/>
    </source>
</evidence>
<evidence type="ECO:0000313" key="5">
    <source>
        <dbReference type="Proteomes" id="UP000575068"/>
    </source>
</evidence>
<dbReference type="InterPro" id="IPR013424">
    <property type="entry name" value="Ice-binding_C"/>
</dbReference>
<comment type="caution">
    <text evidence="4">The sequence shown here is derived from an EMBL/GenBank/DDBJ whole genome shotgun (WGS) entry which is preliminary data.</text>
</comment>
<gene>
    <name evidence="4" type="ORF">HNQ99_002004</name>
</gene>
<keyword evidence="1" id="KW-0812">Transmembrane</keyword>
<protein>
    <recommendedName>
        <fullName evidence="3">Ice-binding protein C-terminal domain-containing protein</fullName>
    </recommendedName>
</protein>
<evidence type="ECO:0000259" key="3">
    <source>
        <dbReference type="Pfam" id="PF07589"/>
    </source>
</evidence>
<evidence type="ECO:0000313" key="4">
    <source>
        <dbReference type="EMBL" id="MBB4641691.1"/>
    </source>
</evidence>
<dbReference type="NCBIfam" id="TIGR02595">
    <property type="entry name" value="PEP_CTERM"/>
    <property type="match status" value="1"/>
</dbReference>
<keyword evidence="1" id="KW-0472">Membrane</keyword>
<dbReference type="NCBIfam" id="NF035944">
    <property type="entry name" value="PEPxxWA-CTERM"/>
    <property type="match status" value="1"/>
</dbReference>
<reference evidence="4 5" key="1">
    <citation type="submission" date="2020-08" db="EMBL/GenBank/DDBJ databases">
        <title>Genomic Encyclopedia of Type Strains, Phase IV (KMG-IV): sequencing the most valuable type-strain genomes for metagenomic binning, comparative biology and taxonomic classification.</title>
        <authorList>
            <person name="Goeker M."/>
        </authorList>
    </citation>
    <scope>NUCLEOTIDE SEQUENCE [LARGE SCALE GENOMIC DNA]</scope>
    <source>
        <strain evidence="4 5">DSM 7465</strain>
    </source>
</reference>
<dbReference type="Pfam" id="PF07589">
    <property type="entry name" value="PEP-CTERM"/>
    <property type="match status" value="1"/>
</dbReference>
<accession>A0A840HVH8</accession>
<dbReference type="RefSeq" id="WP_184475495.1">
    <property type="nucleotide sequence ID" value="NZ_JACHOV010000007.1"/>
</dbReference>
<organism evidence="4 5">
    <name type="scientific">Rhizorhapis suberifaciens</name>
    <name type="common">corky root of lettuce</name>
    <dbReference type="NCBI Taxonomy" id="13656"/>
    <lineage>
        <taxon>Bacteria</taxon>
        <taxon>Pseudomonadati</taxon>
        <taxon>Pseudomonadota</taxon>
        <taxon>Alphaproteobacteria</taxon>
        <taxon>Sphingomonadales</taxon>
        <taxon>Sphingomonadaceae</taxon>
        <taxon>Rhizorhapis</taxon>
    </lineage>
</organism>
<keyword evidence="2" id="KW-0732">Signal</keyword>
<proteinExistence type="predicted"/>
<feature type="chain" id="PRO_5032434837" description="Ice-binding protein C-terminal domain-containing protein" evidence="2">
    <location>
        <begin position="24"/>
        <end position="165"/>
    </location>
</feature>
<dbReference type="NCBIfam" id="NF038126">
    <property type="entry name" value="PEP_CTERM_FxDxF"/>
    <property type="match status" value="1"/>
</dbReference>
<sequence>MKKLLFAAAMAVSATVVSAPAHAAAVISFDGTTGTFEHFSIAGGAFSDTLKFTVPGMGSVGATISSIAVSFLNDVDFTSVKLNGQDFDIASLGLLEFRSLKVPVSAGEQTLVINGTSGGNGSYSGTLAFAVPEPESWAMMIAGFGLAGVAIRTRKKRVRVKLLAA</sequence>
<keyword evidence="1" id="KW-1133">Transmembrane helix</keyword>
<feature type="domain" description="Ice-binding protein C-terminal" evidence="3">
    <location>
        <begin position="130"/>
        <end position="155"/>
    </location>
</feature>
<dbReference type="AlphaFoldDB" id="A0A840HVH8"/>
<feature type="signal peptide" evidence="2">
    <location>
        <begin position="1"/>
        <end position="23"/>
    </location>
</feature>
<dbReference type="EMBL" id="JACHOV010000007">
    <property type="protein sequence ID" value="MBB4641691.1"/>
    <property type="molecule type" value="Genomic_DNA"/>
</dbReference>
<feature type="transmembrane region" description="Helical" evidence="1">
    <location>
        <begin position="136"/>
        <end position="153"/>
    </location>
</feature>
<keyword evidence="5" id="KW-1185">Reference proteome</keyword>
<evidence type="ECO:0000256" key="1">
    <source>
        <dbReference type="SAM" id="Phobius"/>
    </source>
</evidence>
<dbReference type="Proteomes" id="UP000575068">
    <property type="component" value="Unassembled WGS sequence"/>
</dbReference>